<reference evidence="6 7" key="1">
    <citation type="submission" date="2022-09" db="EMBL/GenBank/DDBJ databases">
        <authorList>
            <person name="Palmer J.M."/>
        </authorList>
    </citation>
    <scope>NUCLEOTIDE SEQUENCE [LARGE SCALE GENOMIC DNA]</scope>
    <source>
        <strain evidence="6 7">DSM 7382</strain>
    </source>
</reference>
<feature type="compositionally biased region" description="Polar residues" evidence="4">
    <location>
        <begin position="840"/>
        <end position="850"/>
    </location>
</feature>
<dbReference type="GO" id="GO:0005634">
    <property type="term" value="C:nucleus"/>
    <property type="evidence" value="ECO:0007669"/>
    <property type="project" value="UniProtKB-SubCell"/>
</dbReference>
<dbReference type="PANTHER" id="PTHR16171:SF7">
    <property type="entry name" value="DNA REPAIR PROTEIN RAD2"/>
    <property type="match status" value="1"/>
</dbReference>
<dbReference type="Pfam" id="PF00867">
    <property type="entry name" value="XPG_I"/>
    <property type="match status" value="1"/>
</dbReference>
<protein>
    <recommendedName>
        <fullName evidence="5">XPG-I domain-containing protein</fullName>
    </recommendedName>
</protein>
<sequence length="985" mass="108664">MLRKAKTPLDFSKEQIKNLKQRNSLTQQLLVTTDSIGKAHVEIPIRVASERNRQYMLIKNEGVEGGWILGIRDDGTAAKPIEIDQDPVKVEEDDDSDMDMEEVEISQAEPDPDLREYQRANAIQALSKRRPQKKLNPTKKVNRKPKSKPLFYPEPDDPEAQMVDDDLDDEVLVAAIQASVEEQEEQEALDLQRAMELSSAEGLNTTNSYSVPTNVGASSSRSTLDNSLPLSTPAKASSHKPPTYTTISDDEDLYASPTRLETALAIAGASPSKKPTSRASKNALTYSFGAPSALLQDPPASVLGDKTTPRRVSFNETRPFTPPVSSNSKKPSPLSTAVQREKSITPIRVSLDEEALVADIPSAPLSSNVSTADDKAAGSSRVSPIPVDDVTNSDEDDDMEEVVAPPIIHSTGANETERPSVVSGVYDAVDMPEAEMGRIQNAHSPQGAVSDVTPLSNTLSRDEPSPHPSASREFIPTGLLEDPSDSSDEDSDADLWSAVPSLPVNLDTAQPEASQHPSSSNAKTQEITEDWDAAQEMDPQAEEGEFVRFMSQVRGKDLDSVRREIDDEIRSLNQQRKVAMRDSEDITQQMISQIMMMLRLFGIPYITAPMEAEAQCAELLSLELVDGIITDDSDVFLFGGARVFKNMFNQSKTVECFLLSDLERELGLERDKLIRLAYLLGSDYTDGLPGVGPVVAMELLTEFPDLDGLHKFKEWWRKVQSGRDKQDESANKFRKRFKKRFKELFLADDWPNPAVRDAYYHPTVDHSDEPFKWGLPDLDALRDFFGAELGWSQSKVDDLLLPIIQKMNKRTQQGALNKQGNLTAFFDVPAGGGVSRKRQAYSSKRLQQVVSDFRKKQRAEGDAQSRGDSSEAEPEEDTSRPKKKRKASETPSTSSSRKKNEASRSTGRGRGRGRGRGGKAARGRKAAKSKAREGSDSSGDEFQEGSTVPAEVIPDQPLSVELRPRPKPRMRRKAADVEANDIASE</sequence>
<dbReference type="SUPFAM" id="SSF47807">
    <property type="entry name" value="5' to 3' exonuclease, C-terminal subdomain"/>
    <property type="match status" value="1"/>
</dbReference>
<dbReference type="FunFam" id="1.10.150.20:FF:000057">
    <property type="entry name" value="RAD2p Single-stranded DNA endonuclease"/>
    <property type="match status" value="1"/>
</dbReference>
<evidence type="ECO:0000256" key="3">
    <source>
        <dbReference type="SAM" id="Coils"/>
    </source>
</evidence>
<dbReference type="PANTHER" id="PTHR16171">
    <property type="entry name" value="DNA REPAIR PROTEIN COMPLEMENTING XP-G CELLS-RELATED"/>
    <property type="match status" value="1"/>
</dbReference>
<evidence type="ECO:0000256" key="1">
    <source>
        <dbReference type="ARBA" id="ARBA00004123"/>
    </source>
</evidence>
<proteinExistence type="predicted"/>
<accession>A0AAW0GG30</accession>
<feature type="region of interest" description="Disordered" evidence="4">
    <location>
        <begin position="440"/>
        <end position="495"/>
    </location>
</feature>
<dbReference type="InterPro" id="IPR006084">
    <property type="entry name" value="XPG/Rad2"/>
</dbReference>
<feature type="compositionally biased region" description="Acidic residues" evidence="4">
    <location>
        <begin position="91"/>
        <end position="104"/>
    </location>
</feature>
<comment type="caution">
    <text evidence="6">The sequence shown here is derived from an EMBL/GenBank/DDBJ whole genome shotgun (WGS) entry which is preliminary data.</text>
</comment>
<dbReference type="GO" id="GO:0016788">
    <property type="term" value="F:hydrolase activity, acting on ester bonds"/>
    <property type="evidence" value="ECO:0007669"/>
    <property type="project" value="InterPro"/>
</dbReference>
<dbReference type="SMART" id="SM00279">
    <property type="entry name" value="HhH2"/>
    <property type="match status" value="1"/>
</dbReference>
<comment type="subcellular location">
    <subcellularLocation>
        <location evidence="1">Nucleus</location>
    </subcellularLocation>
</comment>
<dbReference type="PRINTS" id="PR00853">
    <property type="entry name" value="XPGRADSUPER"/>
</dbReference>
<evidence type="ECO:0000256" key="2">
    <source>
        <dbReference type="ARBA" id="ARBA00023242"/>
    </source>
</evidence>
<feature type="compositionally biased region" description="Polar residues" evidence="4">
    <location>
        <begin position="201"/>
        <end position="230"/>
    </location>
</feature>
<dbReference type="GO" id="GO:0006281">
    <property type="term" value="P:DNA repair"/>
    <property type="evidence" value="ECO:0007669"/>
    <property type="project" value="UniProtKB-ARBA"/>
</dbReference>
<dbReference type="GO" id="GO:0003697">
    <property type="term" value="F:single-stranded DNA binding"/>
    <property type="evidence" value="ECO:0007669"/>
    <property type="project" value="TreeGrafter"/>
</dbReference>
<feature type="compositionally biased region" description="Low complexity" evidence="4">
    <location>
        <begin position="323"/>
        <end position="335"/>
    </location>
</feature>
<gene>
    <name evidence="6" type="ORF">QCA50_005761</name>
</gene>
<name>A0AAW0GG30_9APHY</name>
<evidence type="ECO:0000256" key="4">
    <source>
        <dbReference type="SAM" id="MobiDB-lite"/>
    </source>
</evidence>
<dbReference type="SMART" id="SM00484">
    <property type="entry name" value="XPGI"/>
    <property type="match status" value="1"/>
</dbReference>
<feature type="compositionally biased region" description="Acidic residues" evidence="4">
    <location>
        <begin position="482"/>
        <end position="493"/>
    </location>
</feature>
<feature type="region of interest" description="Disordered" evidence="4">
    <location>
        <begin position="833"/>
        <end position="985"/>
    </location>
</feature>
<dbReference type="CDD" id="cd09868">
    <property type="entry name" value="PIN_XPG_RAD2"/>
    <property type="match status" value="1"/>
</dbReference>
<evidence type="ECO:0000259" key="5">
    <source>
        <dbReference type="SMART" id="SM00484"/>
    </source>
</evidence>
<evidence type="ECO:0000313" key="6">
    <source>
        <dbReference type="EMBL" id="KAK7690662.1"/>
    </source>
</evidence>
<feature type="region of interest" description="Disordered" evidence="4">
    <location>
        <begin position="315"/>
        <end position="341"/>
    </location>
</feature>
<dbReference type="Gene3D" id="1.10.150.20">
    <property type="entry name" value="5' to 3' exonuclease, C-terminal subdomain"/>
    <property type="match status" value="1"/>
</dbReference>
<feature type="domain" description="XPG-I" evidence="5">
    <location>
        <begin position="599"/>
        <end position="668"/>
    </location>
</feature>
<feature type="region of interest" description="Disordered" evidence="4">
    <location>
        <begin position="364"/>
        <end position="398"/>
    </location>
</feature>
<dbReference type="CDD" id="cd09904">
    <property type="entry name" value="H3TH_XPG"/>
    <property type="match status" value="1"/>
</dbReference>
<dbReference type="PROSITE" id="PS00842">
    <property type="entry name" value="XPG_2"/>
    <property type="match status" value="1"/>
</dbReference>
<feature type="region of interest" description="Disordered" evidence="4">
    <location>
        <begin position="78"/>
        <end position="162"/>
    </location>
</feature>
<dbReference type="Gene3D" id="3.40.50.1010">
    <property type="entry name" value="5'-nuclease"/>
    <property type="match status" value="1"/>
</dbReference>
<feature type="compositionally biased region" description="Basic residues" evidence="4">
    <location>
        <begin position="907"/>
        <end position="929"/>
    </location>
</feature>
<evidence type="ECO:0000313" key="7">
    <source>
        <dbReference type="Proteomes" id="UP001385951"/>
    </source>
</evidence>
<dbReference type="AlphaFoldDB" id="A0AAW0GG30"/>
<dbReference type="InterPro" id="IPR019974">
    <property type="entry name" value="XPG_CS"/>
</dbReference>
<dbReference type="EMBL" id="JASBNA010000006">
    <property type="protein sequence ID" value="KAK7690662.1"/>
    <property type="molecule type" value="Genomic_DNA"/>
</dbReference>
<feature type="coiled-coil region" evidence="3">
    <location>
        <begin position="562"/>
        <end position="589"/>
    </location>
</feature>
<keyword evidence="2" id="KW-0539">Nucleus</keyword>
<dbReference type="InterPro" id="IPR006086">
    <property type="entry name" value="XPG-I_dom"/>
</dbReference>
<dbReference type="InterPro" id="IPR008918">
    <property type="entry name" value="HhH2"/>
</dbReference>
<dbReference type="InterPro" id="IPR036279">
    <property type="entry name" value="5-3_exonuclease_C_sf"/>
</dbReference>
<keyword evidence="3" id="KW-0175">Coiled coil</keyword>
<dbReference type="InterPro" id="IPR029060">
    <property type="entry name" value="PIN-like_dom_sf"/>
</dbReference>
<dbReference type="Proteomes" id="UP001385951">
    <property type="component" value="Unassembled WGS sequence"/>
</dbReference>
<organism evidence="6 7">
    <name type="scientific">Cerrena zonata</name>
    <dbReference type="NCBI Taxonomy" id="2478898"/>
    <lineage>
        <taxon>Eukaryota</taxon>
        <taxon>Fungi</taxon>
        <taxon>Dikarya</taxon>
        <taxon>Basidiomycota</taxon>
        <taxon>Agaricomycotina</taxon>
        <taxon>Agaricomycetes</taxon>
        <taxon>Polyporales</taxon>
        <taxon>Cerrenaceae</taxon>
        <taxon>Cerrena</taxon>
    </lineage>
</organism>
<feature type="compositionally biased region" description="Basic residues" evidence="4">
    <location>
        <begin position="127"/>
        <end position="147"/>
    </location>
</feature>
<dbReference type="SUPFAM" id="SSF88723">
    <property type="entry name" value="PIN domain-like"/>
    <property type="match status" value="1"/>
</dbReference>
<feature type="compositionally biased region" description="Basic and acidic residues" evidence="4">
    <location>
        <begin position="852"/>
        <end position="869"/>
    </location>
</feature>
<keyword evidence="7" id="KW-1185">Reference proteome</keyword>
<dbReference type="GO" id="GO:0004520">
    <property type="term" value="F:DNA endonuclease activity"/>
    <property type="evidence" value="ECO:0007669"/>
    <property type="project" value="TreeGrafter"/>
</dbReference>
<feature type="region of interest" description="Disordered" evidence="4">
    <location>
        <begin position="201"/>
        <end position="253"/>
    </location>
</feature>